<dbReference type="GO" id="GO:0008146">
    <property type="term" value="F:sulfotransferase activity"/>
    <property type="evidence" value="ECO:0007669"/>
    <property type="project" value="InterPro"/>
</dbReference>
<comment type="subcellular location">
    <subcellularLocation>
        <location evidence="1">Golgi apparatus membrane</location>
        <topology evidence="1">Single-pass type II membrane protein</topology>
    </subcellularLocation>
</comment>
<dbReference type="RefSeq" id="WP_157004159.1">
    <property type="nucleotide sequence ID" value="NZ_CP066076.1"/>
</dbReference>
<evidence type="ECO:0000256" key="5">
    <source>
        <dbReference type="ARBA" id="ARBA00023034"/>
    </source>
</evidence>
<evidence type="ECO:0000256" key="7">
    <source>
        <dbReference type="ARBA" id="ARBA00023180"/>
    </source>
</evidence>
<accession>A0A7T4N967</accession>
<dbReference type="PANTHER" id="PTHR12137:SF54">
    <property type="entry name" value="CARBOHYDRATE SULFOTRANSFERASE"/>
    <property type="match status" value="1"/>
</dbReference>
<evidence type="ECO:0000313" key="9">
    <source>
        <dbReference type="EMBL" id="QQC67559.1"/>
    </source>
</evidence>
<feature type="region of interest" description="Disordered" evidence="8">
    <location>
        <begin position="1"/>
        <end position="27"/>
    </location>
</feature>
<protein>
    <submittedName>
        <fullName evidence="9">Sulfotransferase family 2 domain-containing protein</fullName>
    </submittedName>
</protein>
<reference evidence="9 10" key="1">
    <citation type="submission" date="2020-12" db="EMBL/GenBank/DDBJ databases">
        <title>FDA dAtabase for Regulatory Grade micrObial Sequences (FDA-ARGOS): Supporting development and validation of Infectious Disease Dx tests.</title>
        <authorList>
            <person name="Nelson B."/>
            <person name="Plummer A."/>
            <person name="Tallon L."/>
            <person name="Sadzewicz L."/>
            <person name="Zhao X."/>
            <person name="Boylan J."/>
            <person name="Ott S."/>
            <person name="Bowen H."/>
            <person name="Vavikolanu K."/>
            <person name="Mehta A."/>
            <person name="Aluvathingal J."/>
            <person name="Nadendla S."/>
            <person name="Myers T."/>
            <person name="Yan Y."/>
            <person name="Sichtig H."/>
        </authorList>
    </citation>
    <scope>NUCLEOTIDE SEQUENCE [LARGE SCALE GENOMIC DNA]</scope>
    <source>
        <strain evidence="9 10">FDAARGOS_1049</strain>
    </source>
</reference>
<proteinExistence type="predicted"/>
<dbReference type="KEGG" id="pgis:I6I06_21885"/>
<name>A0A7T4N967_9BURK</name>
<keyword evidence="10" id="KW-1185">Reference proteome</keyword>
<evidence type="ECO:0000256" key="3">
    <source>
        <dbReference type="ARBA" id="ARBA00022692"/>
    </source>
</evidence>
<dbReference type="InterPro" id="IPR005331">
    <property type="entry name" value="Sulfotransferase"/>
</dbReference>
<dbReference type="GO" id="GO:0016020">
    <property type="term" value="C:membrane"/>
    <property type="evidence" value="ECO:0007669"/>
    <property type="project" value="InterPro"/>
</dbReference>
<feature type="compositionally biased region" description="Low complexity" evidence="8">
    <location>
        <begin position="1"/>
        <end position="11"/>
    </location>
</feature>
<dbReference type="Proteomes" id="UP000595610">
    <property type="component" value="Chromosome 2"/>
</dbReference>
<keyword evidence="3" id="KW-0812">Transmembrane</keyword>
<evidence type="ECO:0000256" key="2">
    <source>
        <dbReference type="ARBA" id="ARBA00022679"/>
    </source>
</evidence>
<dbReference type="EMBL" id="CP066076">
    <property type="protein sequence ID" value="QQC67559.1"/>
    <property type="molecule type" value="Genomic_DNA"/>
</dbReference>
<evidence type="ECO:0000256" key="8">
    <source>
        <dbReference type="SAM" id="MobiDB-lite"/>
    </source>
</evidence>
<keyword evidence="6" id="KW-0472">Membrane</keyword>
<evidence type="ECO:0000256" key="4">
    <source>
        <dbReference type="ARBA" id="ARBA00022989"/>
    </source>
</evidence>
<keyword evidence="4" id="KW-1133">Transmembrane helix</keyword>
<evidence type="ECO:0000256" key="1">
    <source>
        <dbReference type="ARBA" id="ARBA00004323"/>
    </source>
</evidence>
<evidence type="ECO:0000313" key="10">
    <source>
        <dbReference type="Proteomes" id="UP000595610"/>
    </source>
</evidence>
<keyword evidence="7" id="KW-0325">Glycoprotein</keyword>
<dbReference type="SUPFAM" id="SSF52540">
    <property type="entry name" value="P-loop containing nucleoside triphosphate hydrolases"/>
    <property type="match status" value="1"/>
</dbReference>
<evidence type="ECO:0000256" key="6">
    <source>
        <dbReference type="ARBA" id="ARBA00023136"/>
    </source>
</evidence>
<sequence length="345" mass="39143">MNTSSNSSSQSAPEAAGNPQLHAHEPGSSEIVLPGYIEQAPDQIAAVPEPAPALAASFVAQPVPTIGEIIRVMPERRRLSQGAEAMRLISSQPFADDLFSAGVLRTPRPNVFFKHVEKIGCTSLKKALIDLMYPGVLELPVERYHHDARASEFDWTHNVSFDVLRTDITEHILGDCLWVTFCRNPYERLKSCYRDKVAASRASEREYTNFIRREILFHQMRSGNYRREDFSNNGVASFSAFVRFVCSPTAPSDTHWRPQLAMNAADIVPNLKLVRLESFTDDLTRVFADDLGVQWSSESKQNTSKDRLHGAESLQYDEALAQLVYETYKRDFEFFNYERDSWRDA</sequence>
<dbReference type="InterPro" id="IPR018011">
    <property type="entry name" value="Carb_sulfotrans_8-10"/>
</dbReference>
<dbReference type="PANTHER" id="PTHR12137">
    <property type="entry name" value="CARBOHYDRATE SULFOTRANSFERASE"/>
    <property type="match status" value="1"/>
</dbReference>
<keyword evidence="2 9" id="KW-0808">Transferase</keyword>
<gene>
    <name evidence="9" type="ORF">I6I06_21885</name>
</gene>
<dbReference type="InterPro" id="IPR027417">
    <property type="entry name" value="P-loop_NTPase"/>
</dbReference>
<dbReference type="AlphaFoldDB" id="A0A7T4N967"/>
<keyword evidence="5" id="KW-0333">Golgi apparatus</keyword>
<dbReference type="GO" id="GO:0016051">
    <property type="term" value="P:carbohydrate biosynthetic process"/>
    <property type="evidence" value="ECO:0007669"/>
    <property type="project" value="InterPro"/>
</dbReference>
<dbReference type="Pfam" id="PF03567">
    <property type="entry name" value="Sulfotransfer_2"/>
    <property type="match status" value="1"/>
</dbReference>
<organism evidence="9 10">
    <name type="scientific">Paraburkholderia ginsengisoli</name>
    <dbReference type="NCBI Taxonomy" id="311231"/>
    <lineage>
        <taxon>Bacteria</taxon>
        <taxon>Pseudomonadati</taxon>
        <taxon>Pseudomonadota</taxon>
        <taxon>Betaproteobacteria</taxon>
        <taxon>Burkholderiales</taxon>
        <taxon>Burkholderiaceae</taxon>
        <taxon>Paraburkholderia</taxon>
    </lineage>
</organism>